<dbReference type="GO" id="GO:0000076">
    <property type="term" value="P:DNA replication checkpoint signaling"/>
    <property type="evidence" value="ECO:0007669"/>
    <property type="project" value="UniProtKB-UniRule"/>
</dbReference>
<evidence type="ECO:0000256" key="4">
    <source>
        <dbReference type="ARBA" id="ARBA00023242"/>
    </source>
</evidence>
<evidence type="ECO:0000256" key="6">
    <source>
        <dbReference type="RuleBase" id="RU366049"/>
    </source>
</evidence>
<dbReference type="GO" id="GO:0006974">
    <property type="term" value="P:DNA damage response"/>
    <property type="evidence" value="ECO:0007669"/>
    <property type="project" value="UniProtKB-KW"/>
</dbReference>
<dbReference type="EMBL" id="MU167260">
    <property type="protein sequence ID" value="KAG0146455.1"/>
    <property type="molecule type" value="Genomic_DNA"/>
</dbReference>
<dbReference type="InterPro" id="IPR012923">
    <property type="entry name" value="Csm3"/>
</dbReference>
<keyword evidence="5 6" id="KW-0131">Cell cycle</keyword>
<protein>
    <recommendedName>
        <fullName evidence="6">Chromosome segregation in meiosis protein</fullName>
    </recommendedName>
</protein>
<dbReference type="GO" id="GO:0043111">
    <property type="term" value="P:replication fork arrest"/>
    <property type="evidence" value="ECO:0007669"/>
    <property type="project" value="TreeGrafter"/>
</dbReference>
<dbReference type="GO" id="GO:0003677">
    <property type="term" value="F:DNA binding"/>
    <property type="evidence" value="ECO:0007669"/>
    <property type="project" value="TreeGrafter"/>
</dbReference>
<dbReference type="OrthoDB" id="2501273at2759"/>
<evidence type="ECO:0000313" key="10">
    <source>
        <dbReference type="Proteomes" id="UP000886653"/>
    </source>
</evidence>
<dbReference type="GO" id="GO:0031297">
    <property type="term" value="P:replication fork processing"/>
    <property type="evidence" value="ECO:0007669"/>
    <property type="project" value="UniProtKB-UniRule"/>
</dbReference>
<evidence type="ECO:0000256" key="3">
    <source>
        <dbReference type="ARBA" id="ARBA00022763"/>
    </source>
</evidence>
<keyword evidence="10" id="KW-1185">Reference proteome</keyword>
<dbReference type="InterPro" id="IPR040038">
    <property type="entry name" value="TIPIN/Csm3/Swi3"/>
</dbReference>
<gene>
    <name evidence="9" type="ORF">CROQUDRAFT_657252</name>
</gene>
<feature type="region of interest" description="Disordered" evidence="7">
    <location>
        <begin position="1"/>
        <end position="56"/>
    </location>
</feature>
<dbReference type="GO" id="GO:0031298">
    <property type="term" value="C:replication fork protection complex"/>
    <property type="evidence" value="ECO:0007669"/>
    <property type="project" value="TreeGrafter"/>
</dbReference>
<keyword evidence="3 6" id="KW-0227">DNA damage</keyword>
<name>A0A9P6TC99_9BASI</name>
<comment type="subcellular location">
    <subcellularLocation>
        <location evidence="1 6">Nucleus</location>
    </subcellularLocation>
</comment>
<proteinExistence type="inferred from homology"/>
<evidence type="ECO:0000256" key="7">
    <source>
        <dbReference type="SAM" id="MobiDB-lite"/>
    </source>
</evidence>
<comment type="caution">
    <text evidence="9">The sequence shown here is derived from an EMBL/GenBank/DDBJ whole genome shotgun (WGS) entry which is preliminary data.</text>
</comment>
<feature type="region of interest" description="Disordered" evidence="7">
    <location>
        <begin position="68"/>
        <end position="94"/>
    </location>
</feature>
<comment type="similarity">
    <text evidence="2 6">Belongs to the CSM3 family.</text>
</comment>
<dbReference type="PANTHER" id="PTHR13220">
    <property type="entry name" value="TIMELESS INTERACTING-RELATED"/>
    <property type="match status" value="1"/>
</dbReference>
<accession>A0A9P6TC99</accession>
<evidence type="ECO:0000256" key="1">
    <source>
        <dbReference type="ARBA" id="ARBA00004123"/>
    </source>
</evidence>
<feature type="compositionally biased region" description="Acidic residues" evidence="7">
    <location>
        <begin position="28"/>
        <end position="48"/>
    </location>
</feature>
<reference evidence="9" key="1">
    <citation type="submission" date="2013-11" db="EMBL/GenBank/DDBJ databases">
        <title>Genome sequence of the fusiform rust pathogen reveals effectors for host alternation and coevolution with pine.</title>
        <authorList>
            <consortium name="DOE Joint Genome Institute"/>
            <person name="Smith K."/>
            <person name="Pendleton A."/>
            <person name="Kubisiak T."/>
            <person name="Anderson C."/>
            <person name="Salamov A."/>
            <person name="Aerts A."/>
            <person name="Riley R."/>
            <person name="Clum A."/>
            <person name="Lindquist E."/>
            <person name="Ence D."/>
            <person name="Campbell M."/>
            <person name="Kronenberg Z."/>
            <person name="Feau N."/>
            <person name="Dhillon B."/>
            <person name="Hamelin R."/>
            <person name="Burleigh J."/>
            <person name="Smith J."/>
            <person name="Yandell M."/>
            <person name="Nelson C."/>
            <person name="Grigoriev I."/>
            <person name="Davis J."/>
        </authorList>
    </citation>
    <scope>NUCLEOTIDE SEQUENCE</scope>
    <source>
        <strain evidence="9">G11</strain>
    </source>
</reference>
<dbReference type="Proteomes" id="UP000886653">
    <property type="component" value="Unassembled WGS sequence"/>
</dbReference>
<sequence>MSDIQPFETNNHLPSSKRDAPRFLGDGMDGEGEDNIDGLFEDLDDEDGFSVPAPIDHDAMDASLAQLTKKRNDPFAPSAYDDTPEGAEAEGSKSTRVRRLTVKLNEDRLLNNPEGFQKLIQLSKTFEVGPKGSEKEGLKRVLKMYQMWTHVLYPKARFGDAIETIEKLCRKRPLQAALKKWREDAAGPPKKRKSGLHKQPPQSPITQTAQPTAEPALPVNSTSAPLFRQANEENLEFEIDEDFDQLLQGMDVSASAPKQTTSIPKPLFVPDPDDEFAEEEALMREYEEFEAAKTAAAAAAHQPPVIIAPGSSNIVKAPSASIAPAATGITGQADEPDWDDLYS</sequence>
<keyword evidence="4 6" id="KW-0539">Nucleus</keyword>
<organism evidence="9 10">
    <name type="scientific">Cronartium quercuum f. sp. fusiforme G11</name>
    <dbReference type="NCBI Taxonomy" id="708437"/>
    <lineage>
        <taxon>Eukaryota</taxon>
        <taxon>Fungi</taxon>
        <taxon>Dikarya</taxon>
        <taxon>Basidiomycota</taxon>
        <taxon>Pucciniomycotina</taxon>
        <taxon>Pucciniomycetes</taxon>
        <taxon>Pucciniales</taxon>
        <taxon>Coleosporiaceae</taxon>
        <taxon>Cronartium</taxon>
    </lineage>
</organism>
<dbReference type="Pfam" id="PF07962">
    <property type="entry name" value="Swi3"/>
    <property type="match status" value="1"/>
</dbReference>
<feature type="compositionally biased region" description="Acidic residues" evidence="7">
    <location>
        <begin position="334"/>
        <end position="343"/>
    </location>
</feature>
<dbReference type="PANTHER" id="PTHR13220:SF11">
    <property type="entry name" value="TIMELESS-INTERACTING PROTEIN"/>
    <property type="match status" value="1"/>
</dbReference>
<feature type="region of interest" description="Disordered" evidence="7">
    <location>
        <begin position="322"/>
        <end position="343"/>
    </location>
</feature>
<evidence type="ECO:0000256" key="5">
    <source>
        <dbReference type="ARBA" id="ARBA00023306"/>
    </source>
</evidence>
<comment type="function">
    <text evidence="6">Plays an important role in the control of DNA replication and the maintenance of replication fork stability.</text>
</comment>
<evidence type="ECO:0000259" key="8">
    <source>
        <dbReference type="Pfam" id="PF07962"/>
    </source>
</evidence>
<dbReference type="AlphaFoldDB" id="A0A9P6TC99"/>
<evidence type="ECO:0000313" key="9">
    <source>
        <dbReference type="EMBL" id="KAG0146455.1"/>
    </source>
</evidence>
<evidence type="ECO:0000256" key="2">
    <source>
        <dbReference type="ARBA" id="ARBA00006075"/>
    </source>
</evidence>
<feature type="region of interest" description="Disordered" evidence="7">
    <location>
        <begin position="180"/>
        <end position="220"/>
    </location>
</feature>
<feature type="domain" description="Chromosome segregation in meiosis protein 3" evidence="8">
    <location>
        <begin position="103"/>
        <end position="184"/>
    </location>
</feature>